<dbReference type="InterPro" id="IPR025657">
    <property type="entry name" value="RadC_JAB"/>
</dbReference>
<dbReference type="InterPro" id="IPR037518">
    <property type="entry name" value="MPN"/>
</dbReference>
<evidence type="ECO:0000256" key="1">
    <source>
        <dbReference type="ARBA" id="ARBA00022670"/>
    </source>
</evidence>
<accession>A0ABQ6FI42</accession>
<keyword evidence="2" id="KW-0479">Metal-binding</keyword>
<evidence type="ECO:0000256" key="4">
    <source>
        <dbReference type="ARBA" id="ARBA00022833"/>
    </source>
</evidence>
<keyword evidence="3" id="KW-0378">Hydrolase</keyword>
<dbReference type="Proteomes" id="UP001157167">
    <property type="component" value="Unassembled WGS sequence"/>
</dbReference>
<dbReference type="SUPFAM" id="SSF102712">
    <property type="entry name" value="JAB1/MPN domain"/>
    <property type="match status" value="1"/>
</dbReference>
<protein>
    <submittedName>
        <fullName evidence="7">DNA repair protein RadC</fullName>
    </submittedName>
</protein>
<dbReference type="PROSITE" id="PS50249">
    <property type="entry name" value="MPN"/>
    <property type="match status" value="1"/>
</dbReference>
<evidence type="ECO:0000313" key="7">
    <source>
        <dbReference type="EMBL" id="GLT24035.1"/>
    </source>
</evidence>
<keyword evidence="4" id="KW-0862">Zinc</keyword>
<dbReference type="PANTHER" id="PTHR30471:SF3">
    <property type="entry name" value="UPF0758 PROTEIN YEES-RELATED"/>
    <property type="match status" value="1"/>
</dbReference>
<dbReference type="PANTHER" id="PTHR30471">
    <property type="entry name" value="DNA REPAIR PROTEIN RADC"/>
    <property type="match status" value="1"/>
</dbReference>
<dbReference type="Pfam" id="PF04002">
    <property type="entry name" value="RadC"/>
    <property type="match status" value="1"/>
</dbReference>
<evidence type="ECO:0000256" key="2">
    <source>
        <dbReference type="ARBA" id="ARBA00022723"/>
    </source>
</evidence>
<dbReference type="Gene3D" id="3.40.140.10">
    <property type="entry name" value="Cytidine Deaminase, domain 2"/>
    <property type="match status" value="1"/>
</dbReference>
<organism evidence="7 8">
    <name type="scientific">Zoogloea oryzae</name>
    <dbReference type="NCBI Taxonomy" id="310767"/>
    <lineage>
        <taxon>Bacteria</taxon>
        <taxon>Pseudomonadati</taxon>
        <taxon>Pseudomonadota</taxon>
        <taxon>Betaproteobacteria</taxon>
        <taxon>Rhodocyclales</taxon>
        <taxon>Zoogloeaceae</taxon>
        <taxon>Zoogloea</taxon>
    </lineage>
</organism>
<dbReference type="NCBIfam" id="TIGR00608">
    <property type="entry name" value="radc"/>
    <property type="match status" value="1"/>
</dbReference>
<dbReference type="EMBL" id="BSPX01000070">
    <property type="protein sequence ID" value="GLT24035.1"/>
    <property type="molecule type" value="Genomic_DNA"/>
</dbReference>
<proteinExistence type="predicted"/>
<keyword evidence="8" id="KW-1185">Reference proteome</keyword>
<name>A0ABQ6FI42_9RHOO</name>
<evidence type="ECO:0000256" key="3">
    <source>
        <dbReference type="ARBA" id="ARBA00022801"/>
    </source>
</evidence>
<reference evidence="8" key="1">
    <citation type="journal article" date="2019" name="Int. J. Syst. Evol. Microbiol.">
        <title>The Global Catalogue of Microorganisms (GCM) 10K type strain sequencing project: providing services to taxonomists for standard genome sequencing and annotation.</title>
        <authorList>
            <consortium name="The Broad Institute Genomics Platform"/>
            <consortium name="The Broad Institute Genome Sequencing Center for Infectious Disease"/>
            <person name="Wu L."/>
            <person name="Ma J."/>
        </authorList>
    </citation>
    <scope>NUCLEOTIDE SEQUENCE [LARGE SCALE GENOMIC DNA]</scope>
    <source>
        <strain evidence="8">NBRC 102407</strain>
    </source>
</reference>
<dbReference type="InterPro" id="IPR020891">
    <property type="entry name" value="UPF0758_CS"/>
</dbReference>
<dbReference type="CDD" id="cd08071">
    <property type="entry name" value="MPN_DUF2466"/>
    <property type="match status" value="1"/>
</dbReference>
<keyword evidence="5" id="KW-0482">Metalloprotease</keyword>
<evidence type="ECO:0000259" key="6">
    <source>
        <dbReference type="PROSITE" id="PS50249"/>
    </source>
</evidence>
<evidence type="ECO:0000256" key="5">
    <source>
        <dbReference type="ARBA" id="ARBA00023049"/>
    </source>
</evidence>
<gene>
    <name evidence="7" type="ORF">GCM10007933_35060</name>
</gene>
<evidence type="ECO:0000313" key="8">
    <source>
        <dbReference type="Proteomes" id="UP001157167"/>
    </source>
</evidence>
<sequence length="179" mass="20042">MATARATRFLMREPAVRYIAPICRMPPDPAALSREDRLIERARKVLARRLMTCKSVLDSPSAVRDFLMFELAEEGREVFYAIFLDTQHRPITFEPLFVGTLSETTVHPREVVRRCIEVNAAAIIIAHNHPSGILEPSAADRNLTSSLRWALSHIDVKVLDHLIVGGALSVTSFAERGLL</sequence>
<keyword evidence="1" id="KW-0645">Protease</keyword>
<dbReference type="PROSITE" id="PS01302">
    <property type="entry name" value="UPF0758"/>
    <property type="match status" value="1"/>
</dbReference>
<comment type="caution">
    <text evidence="7">The sequence shown here is derived from an EMBL/GenBank/DDBJ whole genome shotgun (WGS) entry which is preliminary data.</text>
</comment>
<feature type="domain" description="MPN" evidence="6">
    <location>
        <begin position="56"/>
        <end position="179"/>
    </location>
</feature>
<dbReference type="InterPro" id="IPR001405">
    <property type="entry name" value="UPF0758"/>
</dbReference>